<comment type="caution">
    <text evidence="2">The sequence shown here is derived from an EMBL/GenBank/DDBJ whole genome shotgun (WGS) entry which is preliminary data.</text>
</comment>
<evidence type="ECO:0000313" key="2">
    <source>
        <dbReference type="EMBL" id="GJT25361.1"/>
    </source>
</evidence>
<reference evidence="2" key="2">
    <citation type="submission" date="2022-01" db="EMBL/GenBank/DDBJ databases">
        <authorList>
            <person name="Yamashiro T."/>
            <person name="Shiraishi A."/>
            <person name="Satake H."/>
            <person name="Nakayama K."/>
        </authorList>
    </citation>
    <scope>NUCLEOTIDE SEQUENCE</scope>
</reference>
<accession>A0ABQ5CE84</accession>
<gene>
    <name evidence="2" type="ORF">Tco_0895298</name>
</gene>
<organism evidence="2 3">
    <name type="scientific">Tanacetum coccineum</name>
    <dbReference type="NCBI Taxonomy" id="301880"/>
    <lineage>
        <taxon>Eukaryota</taxon>
        <taxon>Viridiplantae</taxon>
        <taxon>Streptophyta</taxon>
        <taxon>Embryophyta</taxon>
        <taxon>Tracheophyta</taxon>
        <taxon>Spermatophyta</taxon>
        <taxon>Magnoliopsida</taxon>
        <taxon>eudicotyledons</taxon>
        <taxon>Gunneridae</taxon>
        <taxon>Pentapetalae</taxon>
        <taxon>asterids</taxon>
        <taxon>campanulids</taxon>
        <taxon>Asterales</taxon>
        <taxon>Asteraceae</taxon>
        <taxon>Asteroideae</taxon>
        <taxon>Anthemideae</taxon>
        <taxon>Anthemidinae</taxon>
        <taxon>Tanacetum</taxon>
    </lineage>
</organism>
<name>A0ABQ5CE84_9ASTR</name>
<sequence>MRKINFKKVVAQKFREYDQKLEALTNFNVSKAFEKAVLAKVLTEIKKLLPTRIPNVIVNYVRPRLNTSVLEDPPNNHEGKIKKKRQKDVGEPSSKSSRRNRSPMVIVQDDTPAMQPLDKAYNLIQKHSKPEWFLKKSGLAKRRTTWFDLFLKSDIDKDENHILRPSTIAIAKKFKELVPKDELTIADLEGVGLEWLKVQYKNDVELEYHVSQLKASVLSEAQWNSDEGDISKPRSFKRHMLKSTKPHSCFYNNDYTYLVDLSTKEKYTTSITKHYDARYYKECIEDRIPERWSKEVHRYHFEDLNGIHHWEEDKIDFFRAGMSTVTEGIVYLDLRIKSVVHIVVKKK</sequence>
<evidence type="ECO:0000313" key="3">
    <source>
        <dbReference type="Proteomes" id="UP001151760"/>
    </source>
</evidence>
<evidence type="ECO:0000256" key="1">
    <source>
        <dbReference type="SAM" id="MobiDB-lite"/>
    </source>
</evidence>
<reference evidence="2" key="1">
    <citation type="journal article" date="2022" name="Int. J. Mol. Sci.">
        <title>Draft Genome of Tanacetum Coccineum: Genomic Comparison of Closely Related Tanacetum-Family Plants.</title>
        <authorList>
            <person name="Yamashiro T."/>
            <person name="Shiraishi A."/>
            <person name="Nakayama K."/>
            <person name="Satake H."/>
        </authorList>
    </citation>
    <scope>NUCLEOTIDE SEQUENCE</scope>
</reference>
<proteinExistence type="predicted"/>
<dbReference type="EMBL" id="BQNB010014208">
    <property type="protein sequence ID" value="GJT25361.1"/>
    <property type="molecule type" value="Genomic_DNA"/>
</dbReference>
<protein>
    <submittedName>
        <fullName evidence="2">Uncharacterized protein</fullName>
    </submittedName>
</protein>
<feature type="region of interest" description="Disordered" evidence="1">
    <location>
        <begin position="68"/>
        <end position="104"/>
    </location>
</feature>
<keyword evidence="3" id="KW-1185">Reference proteome</keyword>
<dbReference type="Proteomes" id="UP001151760">
    <property type="component" value="Unassembled WGS sequence"/>
</dbReference>